<name>A0ABY7UL96_9CORY</name>
<dbReference type="SUPFAM" id="SSF53756">
    <property type="entry name" value="UDP-Glycosyltransferase/glycogen phosphorylase"/>
    <property type="match status" value="1"/>
</dbReference>
<protein>
    <recommendedName>
        <fullName evidence="3">Glycosyltransferase subfamily 4-like N-terminal domain-containing protein</fullName>
    </recommendedName>
</protein>
<evidence type="ECO:0000256" key="2">
    <source>
        <dbReference type="ARBA" id="ARBA00022679"/>
    </source>
</evidence>
<sequence length="309" mass="33069">MRVLSIPADHPYTRAIRPAGVEYLPDPDIDGHWWPHPALEPEYWTQPRDVDLVHLHFGFEHRTPAQIAELCAALPVPLVLTVHDLDNPHLSDQAPHHERLQLLIDEACALITLTDQAAAVLARDYGANDVHVLPHPSIVGAAREPQTGGRAAVFLKSLRSNVVADPGFYAAVAGEVPLDVYVHEGAELASIRNANVIVHEPMDDAALYAAVGRAGACILPYTRGTHSGWLEMCRDLGVPVAVPDVGCYAGQADTPAAVAVYRAGDGASAGRAAAALAARGPVPYAGDRAAQLERVRRAHEEIYRKAVGA</sequence>
<evidence type="ECO:0000256" key="1">
    <source>
        <dbReference type="ARBA" id="ARBA00022676"/>
    </source>
</evidence>
<dbReference type="Gene3D" id="3.40.50.2000">
    <property type="entry name" value="Glycogen Phosphorylase B"/>
    <property type="match status" value="1"/>
</dbReference>
<evidence type="ECO:0000313" key="5">
    <source>
        <dbReference type="Proteomes" id="UP001218071"/>
    </source>
</evidence>
<evidence type="ECO:0000259" key="3">
    <source>
        <dbReference type="Pfam" id="PF13439"/>
    </source>
</evidence>
<organism evidence="4 5">
    <name type="scientific">Corynebacterium jeddahense</name>
    <dbReference type="NCBI Taxonomy" id="1414719"/>
    <lineage>
        <taxon>Bacteria</taxon>
        <taxon>Bacillati</taxon>
        <taxon>Actinomycetota</taxon>
        <taxon>Actinomycetes</taxon>
        <taxon>Mycobacteriales</taxon>
        <taxon>Corynebacteriaceae</taxon>
        <taxon>Corynebacterium</taxon>
    </lineage>
</organism>
<keyword evidence="2" id="KW-0808">Transferase</keyword>
<reference evidence="4 5" key="1">
    <citation type="submission" date="2020-10" db="EMBL/GenBank/DDBJ databases">
        <title>Complete genome sequence of Corynebacterium jeddahense DSM 45997, type strain of Corynebacterium jeddahense.</title>
        <authorList>
            <person name="Busche T."/>
            <person name="Kalinowski J."/>
            <person name="Ruckert C."/>
        </authorList>
    </citation>
    <scope>NUCLEOTIDE SEQUENCE [LARGE SCALE GENOMIC DNA]</scope>
    <source>
        <strain evidence="4 5">DSM 45997</strain>
    </source>
</reference>
<dbReference type="Proteomes" id="UP001218071">
    <property type="component" value="Chromosome"/>
</dbReference>
<proteinExistence type="predicted"/>
<keyword evidence="1" id="KW-0328">Glycosyltransferase</keyword>
<keyword evidence="5" id="KW-1185">Reference proteome</keyword>
<dbReference type="Pfam" id="PF13439">
    <property type="entry name" value="Glyco_transf_4"/>
    <property type="match status" value="1"/>
</dbReference>
<feature type="domain" description="Glycosyltransferase subfamily 4-like N-terminal" evidence="3">
    <location>
        <begin position="14"/>
        <end position="135"/>
    </location>
</feature>
<dbReference type="InterPro" id="IPR028098">
    <property type="entry name" value="Glyco_trans_4-like_N"/>
</dbReference>
<dbReference type="EMBL" id="CP063194">
    <property type="protein sequence ID" value="WCZ39487.1"/>
    <property type="molecule type" value="Genomic_DNA"/>
</dbReference>
<accession>A0ABY7UL96</accession>
<dbReference type="RefSeq" id="WP_042406857.1">
    <property type="nucleotide sequence ID" value="NZ_CBYN010000043.1"/>
</dbReference>
<gene>
    <name evidence="4" type="ORF">CJEDD_09510</name>
</gene>
<evidence type="ECO:0000313" key="4">
    <source>
        <dbReference type="EMBL" id="WCZ39487.1"/>
    </source>
</evidence>